<dbReference type="RefSeq" id="WP_236132295.1">
    <property type="nucleotide sequence ID" value="NZ_JAKGTH010000006.1"/>
</dbReference>
<dbReference type="SUPFAM" id="SSF52266">
    <property type="entry name" value="SGNH hydrolase"/>
    <property type="match status" value="1"/>
</dbReference>
<evidence type="ECO:0000313" key="1">
    <source>
        <dbReference type="EMBL" id="MCF4100140.1"/>
    </source>
</evidence>
<organism evidence="1 2">
    <name type="scientific">Gillisia lutea</name>
    <dbReference type="NCBI Taxonomy" id="2909668"/>
    <lineage>
        <taxon>Bacteria</taxon>
        <taxon>Pseudomonadati</taxon>
        <taxon>Bacteroidota</taxon>
        <taxon>Flavobacteriia</taxon>
        <taxon>Flavobacteriales</taxon>
        <taxon>Flavobacteriaceae</taxon>
        <taxon>Gillisia</taxon>
    </lineage>
</organism>
<keyword evidence="2" id="KW-1185">Reference proteome</keyword>
<proteinExistence type="predicted"/>
<dbReference type="InterPro" id="IPR036514">
    <property type="entry name" value="SGNH_hydro_sf"/>
</dbReference>
<sequence length="521" mass="53875">MKNYLKLLPLLALGIVSCEPELDTPIDESGFYTNGEADFSNYVALGNSLTAGYADGALYITGQVNSYPNIMAQQFAKVQETQMFNQPLMADNAGGLLAGGTQITDNRRVLAVGTNGSPAPMIYTGMQPTTDITNVLSGPFGNMGVPGAKSFHLVTPNYGDISGVAAGSANPYFVRFASSPGTTVLADAVAQNPTFFSLFIGNNDVLSYATSGGVGVDQTGNMNPASYGPNDITDPQVFAGAYSQMVTALVGTGADGALVNLPDVTSIPFFTTVPNNALVLDAPTAASLTGFFQAVAGIFAQGAIQQGASPEQAQALAAQYAITFNAGPNRFLIDVPVSPTNPLGFRQMTEQELLVLTINQTNLAQGYGSVVLTPEVMQVIGLLQAGQSITPEQGQLVLGAVSGIDDKDALDTQELTAISTAQASYNATIKALATANGLAFVDAQAVLKQVATGGVVFDGGTLTSQFVTGGAFSLDGVHPTPRGYALLANALIESINQTYNATVPKVNIGTYGTVTLNNEVQ</sequence>
<dbReference type="EMBL" id="JAKGTH010000006">
    <property type="protein sequence ID" value="MCF4100140.1"/>
    <property type="molecule type" value="Genomic_DNA"/>
</dbReference>
<accession>A0ABS9EED7</accession>
<dbReference type="Proteomes" id="UP001179363">
    <property type="component" value="Unassembled WGS sequence"/>
</dbReference>
<protein>
    <submittedName>
        <fullName evidence="1">G-D-S-L family lipolytic protein</fullName>
    </submittedName>
</protein>
<name>A0ABS9EED7_9FLAO</name>
<evidence type="ECO:0000313" key="2">
    <source>
        <dbReference type="Proteomes" id="UP001179363"/>
    </source>
</evidence>
<comment type="caution">
    <text evidence="1">The sequence shown here is derived from an EMBL/GenBank/DDBJ whole genome shotgun (WGS) entry which is preliminary data.</text>
</comment>
<dbReference type="Gene3D" id="3.40.50.1110">
    <property type="entry name" value="SGNH hydrolase"/>
    <property type="match status" value="1"/>
</dbReference>
<dbReference type="PROSITE" id="PS51257">
    <property type="entry name" value="PROKAR_LIPOPROTEIN"/>
    <property type="match status" value="1"/>
</dbReference>
<gene>
    <name evidence="1" type="ORF">L1I30_00535</name>
</gene>
<reference evidence="1" key="1">
    <citation type="submission" date="2022-01" db="EMBL/GenBank/DDBJ databases">
        <title>Gillisia lutea sp. nov., isolated from marine plastic residues from the Malvarosa beach (Valencia, Spain).</title>
        <authorList>
            <person name="Vidal-Verdu A."/>
            <person name="Molina-Menor E."/>
            <person name="Satari L."/>
            <person name="Pascual J."/>
            <person name="Pereto J."/>
            <person name="Porcar M."/>
        </authorList>
    </citation>
    <scope>NUCLEOTIDE SEQUENCE</scope>
    <source>
        <strain evidence="1">M10.2A</strain>
    </source>
</reference>